<dbReference type="Proteomes" id="UP000019275">
    <property type="component" value="Unassembled WGS sequence"/>
</dbReference>
<organism evidence="1 2">
    <name type="scientific">Cellulophaga geojensis KL-A</name>
    <dbReference type="NCBI Taxonomy" id="1328323"/>
    <lineage>
        <taxon>Bacteria</taxon>
        <taxon>Pseudomonadati</taxon>
        <taxon>Bacteroidota</taxon>
        <taxon>Flavobacteriia</taxon>
        <taxon>Flavobacteriales</taxon>
        <taxon>Flavobacteriaceae</taxon>
        <taxon>Cellulophaga</taxon>
    </lineage>
</organism>
<dbReference type="RefSeq" id="WP_034647110.1">
    <property type="nucleotide sequence ID" value="NZ_ARZX01000033.1"/>
</dbReference>
<keyword evidence="2" id="KW-1185">Reference proteome</keyword>
<gene>
    <name evidence="1" type="ORF">KLA_16517</name>
</gene>
<name>A0ABN0RJS1_9FLAO</name>
<dbReference type="InterPro" id="IPR053842">
    <property type="entry name" value="NikA-like"/>
</dbReference>
<dbReference type="Pfam" id="PF21983">
    <property type="entry name" value="NikA-like"/>
    <property type="match status" value="1"/>
</dbReference>
<dbReference type="EMBL" id="ARZX01000033">
    <property type="protein sequence ID" value="EWH10555.1"/>
    <property type="molecule type" value="Genomic_DNA"/>
</dbReference>
<evidence type="ECO:0008006" key="3">
    <source>
        <dbReference type="Google" id="ProtNLM"/>
    </source>
</evidence>
<evidence type="ECO:0000313" key="1">
    <source>
        <dbReference type="EMBL" id="EWH10555.1"/>
    </source>
</evidence>
<protein>
    <recommendedName>
        <fullName evidence="3">Mobilization protein</fullName>
    </recommendedName>
</protein>
<proteinExistence type="predicted"/>
<sequence length="98" mass="11505">MKRTRIEFVCSSYEKKIIKIKAKKAGLKTADYCRKSALNKDIKAILTEEQVLLYRMLIKYHNNFKSIGNLIKKKEPGLFKLTTEVANEIKEHLTNFRK</sequence>
<evidence type="ECO:0000313" key="2">
    <source>
        <dbReference type="Proteomes" id="UP000019275"/>
    </source>
</evidence>
<reference evidence="1 2" key="1">
    <citation type="journal article" date="2014" name="Genome Announc.">
        <title>Draft Genome Sequence of the Carrageenan-Degrading Bacterium Cellulophaga sp. Strain KL-A, Isolated from Decaying Marine Algae.</title>
        <authorList>
            <person name="Shan D."/>
            <person name="Ying J."/>
            <person name="Li X."/>
            <person name="Gao Z."/>
            <person name="Wei G."/>
            <person name="Shao Z."/>
        </authorList>
    </citation>
    <scope>NUCLEOTIDE SEQUENCE [LARGE SCALE GENOMIC DNA]</scope>
    <source>
        <strain evidence="1 2">KL-A</strain>
    </source>
</reference>
<dbReference type="InterPro" id="IPR049793">
    <property type="entry name" value="MbpA-like"/>
</dbReference>
<comment type="caution">
    <text evidence="1">The sequence shown here is derived from an EMBL/GenBank/DDBJ whole genome shotgun (WGS) entry which is preliminary data.</text>
</comment>
<dbReference type="NCBIfam" id="NF041418">
    <property type="entry name" value="MbpA"/>
    <property type="match status" value="1"/>
</dbReference>
<accession>A0ABN0RJS1</accession>